<name>A0A4Y1ZYT7_ARAVE</name>
<gene>
    <name evidence="1" type="ORF">AVEN_115367_1</name>
</gene>
<dbReference type="EMBL" id="BGPR01000001">
    <property type="protein sequence ID" value="GBL72447.1"/>
    <property type="molecule type" value="Genomic_DNA"/>
</dbReference>
<accession>A0A4Y1ZYT7</accession>
<protein>
    <submittedName>
        <fullName evidence="1">Uncharacterized protein</fullName>
    </submittedName>
</protein>
<dbReference type="Proteomes" id="UP000499080">
    <property type="component" value="Unassembled WGS sequence"/>
</dbReference>
<dbReference type="OrthoDB" id="6694091at2759"/>
<sequence>MLQSENIDVSSAIEMIVKTRQAMVEMRSDEVFQQALVDEHDLCNSIDIEAEFQEPELRPLKKKKQYDYESLEQVPPKEIQAKLLFFILDVTINSMQKLFGELDVIYEKTDFYLASRKRNTIKF</sequence>
<organism evidence="1 2">
    <name type="scientific">Araneus ventricosus</name>
    <name type="common">Orbweaver spider</name>
    <name type="synonym">Epeira ventricosa</name>
    <dbReference type="NCBI Taxonomy" id="182803"/>
    <lineage>
        <taxon>Eukaryota</taxon>
        <taxon>Metazoa</taxon>
        <taxon>Ecdysozoa</taxon>
        <taxon>Arthropoda</taxon>
        <taxon>Chelicerata</taxon>
        <taxon>Arachnida</taxon>
        <taxon>Araneae</taxon>
        <taxon>Araneomorphae</taxon>
        <taxon>Entelegynae</taxon>
        <taxon>Araneoidea</taxon>
        <taxon>Araneidae</taxon>
        <taxon>Araneus</taxon>
    </lineage>
</organism>
<keyword evidence="2" id="KW-1185">Reference proteome</keyword>
<dbReference type="AlphaFoldDB" id="A0A4Y1ZYT7"/>
<evidence type="ECO:0000313" key="2">
    <source>
        <dbReference type="Proteomes" id="UP000499080"/>
    </source>
</evidence>
<proteinExistence type="predicted"/>
<comment type="caution">
    <text evidence="1">The sequence shown here is derived from an EMBL/GenBank/DDBJ whole genome shotgun (WGS) entry which is preliminary data.</text>
</comment>
<reference evidence="1 2" key="1">
    <citation type="journal article" date="2019" name="Sci. Rep.">
        <title>Orb-weaving spider Araneus ventricosus genome elucidates the spidroin gene catalogue.</title>
        <authorList>
            <person name="Kono N."/>
            <person name="Nakamura H."/>
            <person name="Ohtoshi R."/>
            <person name="Moran D.A.P."/>
            <person name="Shinohara A."/>
            <person name="Yoshida Y."/>
            <person name="Fujiwara M."/>
            <person name="Mori M."/>
            <person name="Tomita M."/>
            <person name="Arakawa K."/>
        </authorList>
    </citation>
    <scope>NUCLEOTIDE SEQUENCE [LARGE SCALE GENOMIC DNA]</scope>
</reference>
<evidence type="ECO:0000313" key="1">
    <source>
        <dbReference type="EMBL" id="GBL72447.1"/>
    </source>
</evidence>